<dbReference type="Pfam" id="PF14494">
    <property type="entry name" value="DUF4436"/>
    <property type="match status" value="1"/>
</dbReference>
<sequence length="66" mass="6756">MWPAMGWMAATLFALAGFRNSAPGSPPIGCLLDGTAFLQAEAIVAFGGYVVVRGTPVELAPSSDEA</sequence>
<keyword evidence="3" id="KW-1185">Reference proteome</keyword>
<evidence type="ECO:0000313" key="2">
    <source>
        <dbReference type="EMBL" id="AJF65975.1"/>
    </source>
</evidence>
<evidence type="ECO:0000313" key="3">
    <source>
        <dbReference type="Proteomes" id="UP000031774"/>
    </source>
</evidence>
<keyword evidence="1" id="KW-0732">Signal</keyword>
<name>A0A0B5HVB2_9ACTN</name>
<reference evidence="2 3" key="1">
    <citation type="submission" date="2014-12" db="EMBL/GenBank/DDBJ databases">
        <title>Complete genome sequence of Streptomyces vietnamensis strain GIMV4.0001, a genetic manipulable producer of the benzoisochromanequinone antibiotic granaticin.</title>
        <authorList>
            <person name="Deng M.R."/>
            <person name="Guo J."/>
            <person name="Ma L.Y."/>
            <person name="Feng G.D."/>
            <person name="Mo C.Y."/>
            <person name="Zhu H.H."/>
        </authorList>
    </citation>
    <scope>NUCLEOTIDE SEQUENCE [LARGE SCALE GENOMIC DNA]</scope>
    <source>
        <strain evidence="3">GIMV4.0001</strain>
    </source>
</reference>
<evidence type="ECO:0000256" key="1">
    <source>
        <dbReference type="SAM" id="SignalP"/>
    </source>
</evidence>
<dbReference type="HOGENOM" id="CLU_2829614_0_0_11"/>
<dbReference type="EMBL" id="CP010407">
    <property type="protein sequence ID" value="AJF65975.1"/>
    <property type="molecule type" value="Genomic_DNA"/>
</dbReference>
<accession>A0A0B5HVB2</accession>
<gene>
    <name evidence="2" type="ORF">SVTN_17835</name>
</gene>
<dbReference type="Proteomes" id="UP000031774">
    <property type="component" value="Chromosome"/>
</dbReference>
<proteinExistence type="predicted"/>
<dbReference type="InterPro" id="IPR027948">
    <property type="entry name" value="DUF4436"/>
</dbReference>
<feature type="chain" id="PRO_5038454213" evidence="1">
    <location>
        <begin position="17"/>
        <end position="66"/>
    </location>
</feature>
<dbReference type="KEGG" id="svt:SVTN_17835"/>
<protein>
    <submittedName>
        <fullName evidence="2">Uncharacterized protein</fullName>
    </submittedName>
</protein>
<dbReference type="AlphaFoldDB" id="A0A0B5HVB2"/>
<organism evidence="2 3">
    <name type="scientific">Streptomyces vietnamensis</name>
    <dbReference type="NCBI Taxonomy" id="362257"/>
    <lineage>
        <taxon>Bacteria</taxon>
        <taxon>Bacillati</taxon>
        <taxon>Actinomycetota</taxon>
        <taxon>Actinomycetes</taxon>
        <taxon>Kitasatosporales</taxon>
        <taxon>Streptomycetaceae</taxon>
        <taxon>Streptomyces</taxon>
    </lineage>
</organism>
<feature type="signal peptide" evidence="1">
    <location>
        <begin position="1"/>
        <end position="16"/>
    </location>
</feature>